<keyword evidence="4 7" id="KW-0813">Transport</keyword>
<dbReference type="PANTHER" id="PTHR42930">
    <property type="entry name" value="PHOSPHATE-SPECIFIC TRANSPORT SYSTEM ACCESSORY PROTEIN PHOU"/>
    <property type="match status" value="1"/>
</dbReference>
<feature type="domain" description="PhoU" evidence="8">
    <location>
        <begin position="122"/>
        <end position="204"/>
    </location>
</feature>
<keyword evidence="6 7" id="KW-0592">Phosphate transport</keyword>
<dbReference type="InterPro" id="IPR028366">
    <property type="entry name" value="PhoU"/>
</dbReference>
<protein>
    <recommendedName>
        <fullName evidence="7">Phosphate-specific transport system accessory protein PhoU</fullName>
    </recommendedName>
</protein>
<proteinExistence type="inferred from homology"/>
<evidence type="ECO:0000259" key="8">
    <source>
        <dbReference type="Pfam" id="PF01895"/>
    </source>
</evidence>
<evidence type="ECO:0000256" key="2">
    <source>
        <dbReference type="ARBA" id="ARBA00008107"/>
    </source>
</evidence>
<dbReference type="Gene3D" id="1.20.58.220">
    <property type="entry name" value="Phosphate transport system protein phou homolog 2, domain 2"/>
    <property type="match status" value="1"/>
</dbReference>
<dbReference type="GO" id="GO:0006817">
    <property type="term" value="P:phosphate ion transport"/>
    <property type="evidence" value="ECO:0007669"/>
    <property type="project" value="UniProtKB-KW"/>
</dbReference>
<dbReference type="EMBL" id="JAHLFS010000029">
    <property type="protein sequence ID" value="MBU3851461.1"/>
    <property type="molecule type" value="Genomic_DNA"/>
</dbReference>
<dbReference type="FunFam" id="1.20.58.220:FF:000004">
    <property type="entry name" value="Phosphate-specific transport system accessory protein PhoU"/>
    <property type="match status" value="1"/>
</dbReference>
<dbReference type="GO" id="GO:0030643">
    <property type="term" value="P:intracellular phosphate ion homeostasis"/>
    <property type="evidence" value="ECO:0007669"/>
    <property type="project" value="InterPro"/>
</dbReference>
<dbReference type="PANTHER" id="PTHR42930:SF3">
    <property type="entry name" value="PHOSPHATE-SPECIFIC TRANSPORT SYSTEM ACCESSORY PROTEIN PHOU"/>
    <property type="match status" value="1"/>
</dbReference>
<evidence type="ECO:0000256" key="7">
    <source>
        <dbReference type="PIRNR" id="PIRNR003107"/>
    </source>
</evidence>
<dbReference type="InterPro" id="IPR026022">
    <property type="entry name" value="PhoU_dom"/>
</dbReference>
<evidence type="ECO:0000313" key="10">
    <source>
        <dbReference type="Proteomes" id="UP000777303"/>
    </source>
</evidence>
<evidence type="ECO:0000256" key="6">
    <source>
        <dbReference type="ARBA" id="ARBA00022592"/>
    </source>
</evidence>
<gene>
    <name evidence="9" type="primary">phoU</name>
    <name evidence="9" type="ORF">H9901_02020</name>
</gene>
<name>A0A948X0M6_9LACO</name>
<dbReference type="PIRSF" id="PIRSF003107">
    <property type="entry name" value="PhoU"/>
    <property type="match status" value="1"/>
</dbReference>
<evidence type="ECO:0000256" key="1">
    <source>
        <dbReference type="ARBA" id="ARBA00004496"/>
    </source>
</evidence>
<accession>A0A948X0M6</accession>
<evidence type="ECO:0000256" key="3">
    <source>
        <dbReference type="ARBA" id="ARBA00011738"/>
    </source>
</evidence>
<dbReference type="Proteomes" id="UP000777303">
    <property type="component" value="Unassembled WGS sequence"/>
</dbReference>
<comment type="function">
    <text evidence="7">Plays a role in the regulation of phosphate uptake.</text>
</comment>
<organism evidence="9 10">
    <name type="scientific">Candidatus Paralactobacillus gallistercoris</name>
    <dbReference type="NCBI Taxonomy" id="2838724"/>
    <lineage>
        <taxon>Bacteria</taxon>
        <taxon>Bacillati</taxon>
        <taxon>Bacillota</taxon>
        <taxon>Bacilli</taxon>
        <taxon>Lactobacillales</taxon>
        <taxon>Lactobacillaceae</taxon>
        <taxon>Lactobacillus</taxon>
    </lineage>
</organism>
<dbReference type="SUPFAM" id="SSF109755">
    <property type="entry name" value="PhoU-like"/>
    <property type="match status" value="1"/>
</dbReference>
<dbReference type="GO" id="GO:0005737">
    <property type="term" value="C:cytoplasm"/>
    <property type="evidence" value="ECO:0007669"/>
    <property type="project" value="UniProtKB-SubCell"/>
</dbReference>
<evidence type="ECO:0000256" key="4">
    <source>
        <dbReference type="ARBA" id="ARBA00022448"/>
    </source>
</evidence>
<feature type="domain" description="PhoU" evidence="8">
    <location>
        <begin position="16"/>
        <end position="102"/>
    </location>
</feature>
<dbReference type="Pfam" id="PF01895">
    <property type="entry name" value="PhoU"/>
    <property type="match status" value="2"/>
</dbReference>
<evidence type="ECO:0000313" key="9">
    <source>
        <dbReference type="EMBL" id="MBU3851461.1"/>
    </source>
</evidence>
<reference evidence="9" key="1">
    <citation type="journal article" date="2021" name="PeerJ">
        <title>Extensive microbial diversity within the chicken gut microbiome revealed by metagenomics and culture.</title>
        <authorList>
            <person name="Gilroy R."/>
            <person name="Ravi A."/>
            <person name="Getino M."/>
            <person name="Pursley I."/>
            <person name="Horton D.L."/>
            <person name="Alikhan N.F."/>
            <person name="Baker D."/>
            <person name="Gharbi K."/>
            <person name="Hall N."/>
            <person name="Watson M."/>
            <person name="Adriaenssens E.M."/>
            <person name="Foster-Nyarko E."/>
            <person name="Jarju S."/>
            <person name="Secka A."/>
            <person name="Antonio M."/>
            <person name="Oren A."/>
            <person name="Chaudhuri R.R."/>
            <person name="La Ragione R."/>
            <person name="Hildebrand F."/>
            <person name="Pallen M.J."/>
        </authorList>
    </citation>
    <scope>NUCLEOTIDE SEQUENCE</scope>
    <source>
        <strain evidence="9">F6-6636</strain>
    </source>
</reference>
<dbReference type="NCBIfam" id="TIGR02135">
    <property type="entry name" value="phoU_full"/>
    <property type="match status" value="1"/>
</dbReference>
<comment type="subcellular location">
    <subcellularLocation>
        <location evidence="1 7">Cytoplasm</location>
    </subcellularLocation>
</comment>
<comment type="similarity">
    <text evidence="2 7">Belongs to the PhoU family.</text>
</comment>
<sequence>MRKLVSELKQLHIRFSEMGMMVSEAINKAVEAFINHDKTLANTVIAADQQINKREVELEQRSLELIALQQPVTSDLRDIVTIMKVCNDLEGMGDHAVSIAKITIHVKNKPRVPMIEAAIGQTAQIVKAMVTGALDAYLRQDAQLAQRIAMMDQQVNQHVHVIYQHCIAAMQTNEKNVAGTMDYSLVANYLERIGDYVTNICEWIVYLRTGKIYELHSGAHDEYLV</sequence>
<dbReference type="AlphaFoldDB" id="A0A948X0M6"/>
<comment type="subunit">
    <text evidence="3 7">Homodimer.</text>
</comment>
<dbReference type="GO" id="GO:0045936">
    <property type="term" value="P:negative regulation of phosphate metabolic process"/>
    <property type="evidence" value="ECO:0007669"/>
    <property type="project" value="InterPro"/>
</dbReference>
<comment type="caution">
    <text evidence="9">The sequence shown here is derived from an EMBL/GenBank/DDBJ whole genome shotgun (WGS) entry which is preliminary data.</text>
</comment>
<reference evidence="9" key="2">
    <citation type="submission" date="2021-04" db="EMBL/GenBank/DDBJ databases">
        <authorList>
            <person name="Gilroy R."/>
        </authorList>
    </citation>
    <scope>NUCLEOTIDE SEQUENCE</scope>
    <source>
        <strain evidence="9">F6-6636</strain>
    </source>
</reference>
<evidence type="ECO:0000256" key="5">
    <source>
        <dbReference type="ARBA" id="ARBA00022490"/>
    </source>
</evidence>
<keyword evidence="5 7" id="KW-0963">Cytoplasm</keyword>
<dbReference type="InterPro" id="IPR038078">
    <property type="entry name" value="PhoU-like_sf"/>
</dbReference>